<dbReference type="EMBL" id="CP012621">
    <property type="protein sequence ID" value="ATG73644.1"/>
    <property type="molecule type" value="Genomic_DNA"/>
</dbReference>
<evidence type="ECO:0000313" key="2">
    <source>
        <dbReference type="EMBL" id="ATG73644.1"/>
    </source>
</evidence>
<feature type="compositionally biased region" description="Basic and acidic residues" evidence="1">
    <location>
        <begin position="76"/>
        <end position="92"/>
    </location>
</feature>
<dbReference type="Proteomes" id="UP000217763">
    <property type="component" value="Chromosome"/>
</dbReference>
<name>A0A291HND1_9GAMM</name>
<dbReference type="AlphaFoldDB" id="A0A291HND1"/>
<feature type="region of interest" description="Disordered" evidence="1">
    <location>
        <begin position="62"/>
        <end position="92"/>
    </location>
</feature>
<dbReference type="RefSeq" id="WP_096778918.1">
    <property type="nucleotide sequence ID" value="NZ_CP012621.1"/>
</dbReference>
<protein>
    <submittedName>
        <fullName evidence="2">Uncharacterized protein</fullName>
    </submittedName>
</protein>
<reference evidence="3" key="1">
    <citation type="submission" date="2015-09" db="EMBL/GenBank/DDBJ databases">
        <authorList>
            <person name="Shao Z."/>
            <person name="Wang L."/>
        </authorList>
    </citation>
    <scope>NUCLEOTIDE SEQUENCE [LARGE SCALE GENOMIC DNA]</scope>
    <source>
        <strain evidence="3">F13-1</strain>
    </source>
</reference>
<evidence type="ECO:0000256" key="1">
    <source>
        <dbReference type="SAM" id="MobiDB-lite"/>
    </source>
</evidence>
<keyword evidence="3" id="KW-1185">Reference proteome</keyword>
<organism evidence="2 3">
    <name type="scientific">Zobellella denitrificans</name>
    <dbReference type="NCBI Taxonomy" id="347534"/>
    <lineage>
        <taxon>Bacteria</taxon>
        <taxon>Pseudomonadati</taxon>
        <taxon>Pseudomonadota</taxon>
        <taxon>Gammaproteobacteria</taxon>
        <taxon>Aeromonadales</taxon>
        <taxon>Aeromonadaceae</taxon>
        <taxon>Zobellella</taxon>
    </lineage>
</organism>
<gene>
    <name evidence="2" type="ORF">AN401_07065</name>
</gene>
<dbReference type="KEGG" id="zdf:AN401_07065"/>
<evidence type="ECO:0000313" key="3">
    <source>
        <dbReference type="Proteomes" id="UP000217763"/>
    </source>
</evidence>
<sequence>MSRLEQVRDYMRRHNGQVSRRQAMQDLDMANNYLCNCLARLPEEGEQFYWDNGKAAILQRKPLKPRKKSAGQLKSEGVRYPHSPLDERSRRHCEDTRRLLGHLLFGGAE</sequence>
<accession>A0A291HND1</accession>
<proteinExistence type="predicted"/>